<name>A0A398DEB3_9BACT</name>
<dbReference type="EMBL" id="QXIW01000028">
    <property type="protein sequence ID" value="RIE12823.1"/>
    <property type="molecule type" value="Genomic_DNA"/>
</dbReference>
<sequence>MEDGMSPLKWMVAFRLTLPVARRRWVPAYLFWAQRASINPAFPSWSVAMPCGNICSDGMVGNMLKIRLAPSIERADWLALGSELGKLEEAKVDLLHIDILDTSYGDTILMSPKLIPAICAATAIPLDIHISVGRPAHLLDAFLPYCKNSYIDIQMETTMQITSLLKRVRNAGGKPAVTLNPGTPLSVLEELVPYVDMVNLMIRTFSVPEPELDRQILDKIARIRKMLDEHGRQDVSIEVDGSLNFNDARQVVQQGADVLVLGTKTAFRAGHTYAENCQELREYLRTA</sequence>
<dbReference type="Gene3D" id="3.20.20.70">
    <property type="entry name" value="Aldolase class I"/>
    <property type="match status" value="1"/>
</dbReference>
<keyword evidence="2" id="KW-0413">Isomerase</keyword>
<dbReference type="GO" id="GO:0016857">
    <property type="term" value="F:racemase and epimerase activity, acting on carbohydrates and derivatives"/>
    <property type="evidence" value="ECO:0007669"/>
    <property type="project" value="InterPro"/>
</dbReference>
<dbReference type="Proteomes" id="UP000265724">
    <property type="component" value="Unassembled WGS sequence"/>
</dbReference>
<accession>A0A398DEB3</accession>
<dbReference type="InterPro" id="IPR000056">
    <property type="entry name" value="Ribul_P_3_epim-like"/>
</dbReference>
<dbReference type="GO" id="GO:0046872">
    <property type="term" value="F:metal ion binding"/>
    <property type="evidence" value="ECO:0007669"/>
    <property type="project" value="UniProtKB-KW"/>
</dbReference>
<reference evidence="5 6" key="1">
    <citation type="submission" date="2018-09" db="EMBL/GenBank/DDBJ databases">
        <title>Discovery and Ecogenomic Context for Candidatus Cryosericales, a Global Caldiserica Order Active in Thawing Permafrost.</title>
        <authorList>
            <person name="Martinez M.A."/>
            <person name="Woodcroft B.J."/>
            <person name="Ignacio Espinoza J.C."/>
            <person name="Zayed A."/>
            <person name="Singleton C.M."/>
            <person name="Boyd J."/>
            <person name="Li Y.-F."/>
            <person name="Purvine S."/>
            <person name="Maughan H."/>
            <person name="Hodgkins S.B."/>
            <person name="Anderson D."/>
            <person name="Sederholm M."/>
            <person name="Temperton B."/>
            <person name="Saleska S.R."/>
            <person name="Tyson G.W."/>
            <person name="Rich V.I."/>
        </authorList>
    </citation>
    <scope>NUCLEOTIDE SEQUENCE [LARGE SCALE GENOMIC DNA]</scope>
    <source>
        <strain evidence="4 5">SMC2</strain>
        <strain evidence="3 6">SMC3</strain>
    </source>
</reference>
<dbReference type="AlphaFoldDB" id="A0A398DEB3"/>
<evidence type="ECO:0000256" key="1">
    <source>
        <dbReference type="ARBA" id="ARBA00022723"/>
    </source>
</evidence>
<dbReference type="GO" id="GO:0005975">
    <property type="term" value="P:carbohydrate metabolic process"/>
    <property type="evidence" value="ECO:0007669"/>
    <property type="project" value="InterPro"/>
</dbReference>
<organism evidence="3 6">
    <name type="scientific">Candidatus Cryosericum hinesii</name>
    <dbReference type="NCBI Taxonomy" id="2290915"/>
    <lineage>
        <taxon>Bacteria</taxon>
        <taxon>Pseudomonadati</taxon>
        <taxon>Caldisericota/Cryosericota group</taxon>
        <taxon>Candidatus Cryosericota</taxon>
        <taxon>Candidatus Cryosericia</taxon>
        <taxon>Candidatus Cryosericales</taxon>
        <taxon>Candidatus Cryosericaceae</taxon>
        <taxon>Candidatus Cryosericum</taxon>
    </lineage>
</organism>
<dbReference type="EMBL" id="QXIX01000050">
    <property type="protein sequence ID" value="RIE12883.1"/>
    <property type="molecule type" value="Genomic_DNA"/>
</dbReference>
<dbReference type="Proteomes" id="UP000266042">
    <property type="component" value="Unassembled WGS sequence"/>
</dbReference>
<dbReference type="PANTHER" id="PTHR11749">
    <property type="entry name" value="RIBULOSE-5-PHOSPHATE-3-EPIMERASE"/>
    <property type="match status" value="1"/>
</dbReference>
<evidence type="ECO:0000256" key="2">
    <source>
        <dbReference type="ARBA" id="ARBA00023235"/>
    </source>
</evidence>
<evidence type="ECO:0000313" key="3">
    <source>
        <dbReference type="EMBL" id="RIE12823.1"/>
    </source>
</evidence>
<keyword evidence="5" id="KW-1185">Reference proteome</keyword>
<evidence type="ECO:0008006" key="7">
    <source>
        <dbReference type="Google" id="ProtNLM"/>
    </source>
</evidence>
<dbReference type="InterPro" id="IPR013785">
    <property type="entry name" value="Aldolase_TIM"/>
</dbReference>
<comment type="caution">
    <text evidence="3">The sequence shown here is derived from an EMBL/GenBank/DDBJ whole genome shotgun (WGS) entry which is preliminary data.</text>
</comment>
<dbReference type="Pfam" id="PF00834">
    <property type="entry name" value="Ribul_P_3_epim"/>
    <property type="match status" value="1"/>
</dbReference>
<evidence type="ECO:0000313" key="6">
    <source>
        <dbReference type="Proteomes" id="UP000266042"/>
    </source>
</evidence>
<dbReference type="SUPFAM" id="SSF51366">
    <property type="entry name" value="Ribulose-phoshate binding barrel"/>
    <property type="match status" value="1"/>
</dbReference>
<evidence type="ECO:0000313" key="4">
    <source>
        <dbReference type="EMBL" id="RIE12883.1"/>
    </source>
</evidence>
<gene>
    <name evidence="4" type="ORF">SMC2_06350</name>
    <name evidence="3" type="ORF">SMC3_05975</name>
</gene>
<evidence type="ECO:0000313" key="5">
    <source>
        <dbReference type="Proteomes" id="UP000265724"/>
    </source>
</evidence>
<proteinExistence type="predicted"/>
<protein>
    <recommendedName>
        <fullName evidence="7">Ribulose-phosphate 3-epimerase</fullName>
    </recommendedName>
</protein>
<dbReference type="InterPro" id="IPR011060">
    <property type="entry name" value="RibuloseP-bd_barrel"/>
</dbReference>
<keyword evidence="1" id="KW-0479">Metal-binding</keyword>